<accession>F2JJU1</accession>
<dbReference type="Proteomes" id="UP000008467">
    <property type="component" value="Chromosome"/>
</dbReference>
<dbReference type="RefSeq" id="WP_013656521.1">
    <property type="nucleotide sequence ID" value="NC_015275.1"/>
</dbReference>
<dbReference type="EMBL" id="CP002582">
    <property type="protein sequence ID" value="ADZ83223.1"/>
    <property type="molecule type" value="Genomic_DNA"/>
</dbReference>
<evidence type="ECO:0000313" key="3">
    <source>
        <dbReference type="Proteomes" id="UP000008467"/>
    </source>
</evidence>
<dbReference type="PANTHER" id="PTHR39337">
    <property type="entry name" value="BLR5642 PROTEIN"/>
    <property type="match status" value="1"/>
</dbReference>
<keyword evidence="3" id="KW-1185">Reference proteome</keyword>
<name>F2JJU1_CELLD</name>
<gene>
    <name evidence="2" type="ordered locus">Clole_1497</name>
</gene>
<dbReference type="eggNOG" id="COG5483">
    <property type="taxonomic scope" value="Bacteria"/>
</dbReference>
<dbReference type="AlphaFoldDB" id="F2JJU1"/>
<evidence type="ECO:0000259" key="1">
    <source>
        <dbReference type="Pfam" id="PF20038"/>
    </source>
</evidence>
<evidence type="ECO:0000313" key="2">
    <source>
        <dbReference type="EMBL" id="ADZ83223.1"/>
    </source>
</evidence>
<dbReference type="PANTHER" id="PTHR39337:SF1">
    <property type="entry name" value="BLR5642 PROTEIN"/>
    <property type="match status" value="1"/>
</dbReference>
<reference evidence="2 3" key="1">
    <citation type="journal article" date="2011" name="J. Bacteriol.">
        <title>Complete genome sequence of the cellulose-degrading bacterium Cellulosilyticum lentocellum.</title>
        <authorList>
            <consortium name="US DOE Joint Genome Institute"/>
            <person name="Miller D.A."/>
            <person name="Suen G."/>
            <person name="Bruce D."/>
            <person name="Copeland A."/>
            <person name="Cheng J.F."/>
            <person name="Detter C."/>
            <person name="Goodwin L.A."/>
            <person name="Han C.S."/>
            <person name="Hauser L.J."/>
            <person name="Land M.L."/>
            <person name="Lapidus A."/>
            <person name="Lucas S."/>
            <person name="Meincke L."/>
            <person name="Pitluck S."/>
            <person name="Tapia R."/>
            <person name="Teshima H."/>
            <person name="Woyke T."/>
            <person name="Fox B.G."/>
            <person name="Angert E.R."/>
            <person name="Currie C.R."/>
        </authorList>
    </citation>
    <scope>NUCLEOTIDE SEQUENCE [LARGE SCALE GENOMIC DNA]</scope>
    <source>
        <strain evidence="3">ATCC 49066 / DSM 5427 / NCIMB 11756 / RHM5</strain>
    </source>
</reference>
<dbReference type="Pfam" id="PF20038">
    <property type="entry name" value="HTH_59"/>
    <property type="match status" value="1"/>
</dbReference>
<dbReference type="STRING" id="642492.Clole_1497"/>
<organism evidence="2 3">
    <name type="scientific">Cellulosilyticum lentocellum (strain ATCC 49066 / DSM 5427 / NCIMB 11756 / RHM5)</name>
    <name type="common">Clostridium lentocellum</name>
    <dbReference type="NCBI Taxonomy" id="642492"/>
    <lineage>
        <taxon>Bacteria</taxon>
        <taxon>Bacillati</taxon>
        <taxon>Bacillota</taxon>
        <taxon>Clostridia</taxon>
        <taxon>Lachnospirales</taxon>
        <taxon>Cellulosilyticaceae</taxon>
        <taxon>Cellulosilyticum</taxon>
    </lineage>
</organism>
<dbReference type="Pfam" id="PF04343">
    <property type="entry name" value="DUF488"/>
    <property type="match status" value="1"/>
</dbReference>
<sequence length="215" mass="24560">MSELNNVITIAEAAQTWDMATSTLRHAISDNKFNESEVKKSGGTWLILKTAMYSKYGDPNVKKGKRDVTTLYTIGYEGLTIESFISRLKKAGVNYILDVREIPLSRKKGFSKNTLAEELKKADINYSHFKVLGSPKDIREKLKATHDYDSFFKDYKRYISTQKETVEILNSAISANLNMKFCLLCFEKDYTTCHRIALAQELIKGKEDKMCINNL</sequence>
<proteinExistence type="predicted"/>
<dbReference type="KEGG" id="cle:Clole_1497"/>
<dbReference type="InterPro" id="IPR007438">
    <property type="entry name" value="DUF488"/>
</dbReference>
<dbReference type="InterPro" id="IPR045403">
    <property type="entry name" value="HTH_59_Firmicutes_type"/>
</dbReference>
<feature type="domain" description="Helix-turn-helix" evidence="1">
    <location>
        <begin position="1"/>
        <end position="58"/>
    </location>
</feature>
<protein>
    <recommendedName>
        <fullName evidence="1">Helix-turn-helix domain-containing protein</fullName>
    </recommendedName>
</protein>
<dbReference type="HOGENOM" id="CLU_1204250_0_0_9"/>